<proteinExistence type="predicted"/>
<comment type="caution">
    <text evidence="3">The sequence shown here is derived from an EMBL/GenBank/DDBJ whole genome shotgun (WGS) entry which is preliminary data.</text>
</comment>
<keyword evidence="2" id="KW-1133">Transmembrane helix</keyword>
<feature type="coiled-coil region" evidence="1">
    <location>
        <begin position="22"/>
        <end position="67"/>
    </location>
</feature>
<keyword evidence="2" id="KW-0812">Transmembrane</keyword>
<gene>
    <name evidence="3" type="ORF">A3B15_02845</name>
</gene>
<feature type="transmembrane region" description="Helical" evidence="2">
    <location>
        <begin position="61"/>
        <end position="86"/>
    </location>
</feature>
<name>A0A1G1YLG1_9BACT</name>
<keyword evidence="2" id="KW-0472">Membrane</keyword>
<dbReference type="EMBL" id="MHIO01000035">
    <property type="protein sequence ID" value="OGY53195.1"/>
    <property type="molecule type" value="Genomic_DNA"/>
</dbReference>
<evidence type="ECO:0000256" key="2">
    <source>
        <dbReference type="SAM" id="Phobius"/>
    </source>
</evidence>
<protein>
    <submittedName>
        <fullName evidence="3">Uncharacterized protein</fullName>
    </submittedName>
</protein>
<evidence type="ECO:0000313" key="3">
    <source>
        <dbReference type="EMBL" id="OGY53195.1"/>
    </source>
</evidence>
<dbReference type="Proteomes" id="UP000177250">
    <property type="component" value="Unassembled WGS sequence"/>
</dbReference>
<evidence type="ECO:0000256" key="1">
    <source>
        <dbReference type="SAM" id="Coils"/>
    </source>
</evidence>
<reference evidence="3 4" key="1">
    <citation type="journal article" date="2016" name="Nat. Commun.">
        <title>Thousands of microbial genomes shed light on interconnected biogeochemical processes in an aquifer system.</title>
        <authorList>
            <person name="Anantharaman K."/>
            <person name="Brown C.T."/>
            <person name="Hug L.A."/>
            <person name="Sharon I."/>
            <person name="Castelle C.J."/>
            <person name="Probst A.J."/>
            <person name="Thomas B.C."/>
            <person name="Singh A."/>
            <person name="Wilkins M.J."/>
            <person name="Karaoz U."/>
            <person name="Brodie E.L."/>
            <person name="Williams K.H."/>
            <person name="Hubbard S.S."/>
            <person name="Banfield J.F."/>
        </authorList>
    </citation>
    <scope>NUCLEOTIDE SEQUENCE [LARGE SCALE GENOMIC DNA]</scope>
</reference>
<keyword evidence="1" id="KW-0175">Coiled coil</keyword>
<evidence type="ECO:0000313" key="4">
    <source>
        <dbReference type="Proteomes" id="UP000177250"/>
    </source>
</evidence>
<dbReference type="AlphaFoldDB" id="A0A1G1YLG1"/>
<accession>A0A1G1YLG1</accession>
<sequence>MGLRTELEELRGLIESAKGKPLRRMANKFRQAEEKIRRQKRDFETSRDQKIRELKELQEKIMAIAGNSIPLMATIGAVAGVIYAVIDSFSSLQGTWPVKVAAMFLLWPAMLILAVIVAIVGGVAGLLVGGLLYGVGEIAHEGLTSSIESLEKQTWKPSQLPQSTPKDLLPH</sequence>
<feature type="transmembrane region" description="Helical" evidence="2">
    <location>
        <begin position="106"/>
        <end position="133"/>
    </location>
</feature>
<organism evidence="3 4">
    <name type="scientific">Candidatus Buchananbacteria bacterium RIFCSPLOWO2_01_FULL_45_31</name>
    <dbReference type="NCBI Taxonomy" id="1797545"/>
    <lineage>
        <taxon>Bacteria</taxon>
        <taxon>Candidatus Buchananiibacteriota</taxon>
    </lineage>
</organism>